<dbReference type="Proteomes" id="UP000593567">
    <property type="component" value="Unassembled WGS sequence"/>
</dbReference>
<proteinExistence type="predicted"/>
<dbReference type="OrthoDB" id="9942326at2759"/>
<dbReference type="GO" id="GO:0008237">
    <property type="term" value="F:metallopeptidase activity"/>
    <property type="evidence" value="ECO:0007669"/>
    <property type="project" value="InterPro"/>
</dbReference>
<evidence type="ECO:0000313" key="2">
    <source>
        <dbReference type="Proteomes" id="UP000593567"/>
    </source>
</evidence>
<dbReference type="InterPro" id="IPR024079">
    <property type="entry name" value="MetalloPept_cat_dom_sf"/>
</dbReference>
<reference evidence="1" key="1">
    <citation type="submission" date="2020-06" db="EMBL/GenBank/DDBJ databases">
        <title>Draft genome of Bugula neritina, a colonial animal packing powerful symbionts and potential medicines.</title>
        <authorList>
            <person name="Rayko M."/>
        </authorList>
    </citation>
    <scope>NUCLEOTIDE SEQUENCE [LARGE SCALE GENOMIC DNA]</scope>
    <source>
        <strain evidence="1">Kwan_BN1</strain>
    </source>
</reference>
<evidence type="ECO:0008006" key="3">
    <source>
        <dbReference type="Google" id="ProtNLM"/>
    </source>
</evidence>
<dbReference type="AlphaFoldDB" id="A0A7J7JJX5"/>
<keyword evidence="2" id="KW-1185">Reference proteome</keyword>
<dbReference type="SUPFAM" id="SSF55486">
    <property type="entry name" value="Metalloproteases ('zincins'), catalytic domain"/>
    <property type="match status" value="1"/>
</dbReference>
<sequence length="315" mass="36084">MLIYFQLRNESFQLVLEKERKKRPELTKSYFIRENGTLDRLYLPQGCIKYKGCDVTSCFSADKCGNLIRHGVILRDLDYFVFKQVDRQKKVLRVYYTPSLFSNKSIARGMPIPGHRRRRRQLPKGVNLKHTVEVCMFTDHLLYKEFCDVYSGCERGLVELDEYVRTVALGASLFYDRISNSQLQLSIVLKNVYHNAQPPGKNQSVFYDVQLDRESKDGRPQVDAATALKTFADYQNSFFQRNGVTASTCDQNSLITLHDLADESTDDGLTSIGIGYVGGICNDLYKTAVCQFKPYGYGWSTVYILAHEIGHKCHT</sequence>
<comment type="caution">
    <text evidence="1">The sequence shown here is derived from an EMBL/GenBank/DDBJ whole genome shotgun (WGS) entry which is preliminary data.</text>
</comment>
<dbReference type="Pfam" id="PF13688">
    <property type="entry name" value="Reprolysin_5"/>
    <property type="match status" value="1"/>
</dbReference>
<evidence type="ECO:0000313" key="1">
    <source>
        <dbReference type="EMBL" id="KAF6026357.1"/>
    </source>
</evidence>
<organism evidence="1 2">
    <name type="scientific">Bugula neritina</name>
    <name type="common">Brown bryozoan</name>
    <name type="synonym">Sertularia neritina</name>
    <dbReference type="NCBI Taxonomy" id="10212"/>
    <lineage>
        <taxon>Eukaryota</taxon>
        <taxon>Metazoa</taxon>
        <taxon>Spiralia</taxon>
        <taxon>Lophotrochozoa</taxon>
        <taxon>Bryozoa</taxon>
        <taxon>Gymnolaemata</taxon>
        <taxon>Cheilostomatida</taxon>
        <taxon>Flustrina</taxon>
        <taxon>Buguloidea</taxon>
        <taxon>Bugulidae</taxon>
        <taxon>Bugula</taxon>
    </lineage>
</organism>
<dbReference type="EMBL" id="VXIV02002293">
    <property type="protein sequence ID" value="KAF6026357.1"/>
    <property type="molecule type" value="Genomic_DNA"/>
</dbReference>
<dbReference type="Gene3D" id="3.40.390.10">
    <property type="entry name" value="Collagenase (Catalytic Domain)"/>
    <property type="match status" value="1"/>
</dbReference>
<name>A0A7J7JJX5_BUGNE</name>
<gene>
    <name evidence="1" type="ORF">EB796_015331</name>
</gene>
<accession>A0A7J7JJX5</accession>
<protein>
    <recommendedName>
        <fullName evidence="3">Peptidase M12B domain-containing protein</fullName>
    </recommendedName>
</protein>